<evidence type="ECO:0000313" key="3">
    <source>
        <dbReference type="EMBL" id="RDB06107.1"/>
    </source>
</evidence>
<name>A0A369ICF4_9BACT</name>
<dbReference type="Proteomes" id="UP000253141">
    <property type="component" value="Unassembled WGS sequence"/>
</dbReference>
<keyword evidence="1" id="KW-0812">Transmembrane</keyword>
<dbReference type="OrthoDB" id="1524985at2"/>
<keyword evidence="1" id="KW-0472">Membrane</keyword>
<dbReference type="PANTHER" id="PTHR28008:SF1">
    <property type="entry name" value="DOMAIN PROTEIN, PUTATIVE (AFU_ORTHOLOGUE AFUA_3G10980)-RELATED"/>
    <property type="match status" value="1"/>
</dbReference>
<dbReference type="PANTHER" id="PTHR28008">
    <property type="entry name" value="DOMAIN PROTEIN, PUTATIVE (AFU_ORTHOLOGUE AFUA_3G10980)-RELATED"/>
    <property type="match status" value="1"/>
</dbReference>
<proteinExistence type="predicted"/>
<gene>
    <name evidence="3" type="ORF">DVG78_09730</name>
</gene>
<keyword evidence="1" id="KW-1133">Transmembrane helix</keyword>
<dbReference type="AlphaFoldDB" id="A0A369ICF4"/>
<protein>
    <submittedName>
        <fullName evidence="3">VanZ family protein</fullName>
    </submittedName>
</protein>
<evidence type="ECO:0000256" key="1">
    <source>
        <dbReference type="SAM" id="Phobius"/>
    </source>
</evidence>
<dbReference type="NCBIfam" id="NF037970">
    <property type="entry name" value="vanZ_1"/>
    <property type="match status" value="1"/>
</dbReference>
<comment type="caution">
    <text evidence="3">The sequence shown here is derived from an EMBL/GenBank/DDBJ whole genome shotgun (WGS) entry which is preliminary data.</text>
</comment>
<keyword evidence="4" id="KW-1185">Reference proteome</keyword>
<organism evidence="3 4">
    <name type="scientific">Runella aurantiaca</name>
    <dbReference type="NCBI Taxonomy" id="2282308"/>
    <lineage>
        <taxon>Bacteria</taxon>
        <taxon>Pseudomonadati</taxon>
        <taxon>Bacteroidota</taxon>
        <taxon>Cytophagia</taxon>
        <taxon>Cytophagales</taxon>
        <taxon>Spirosomataceae</taxon>
        <taxon>Runella</taxon>
    </lineage>
</organism>
<dbReference type="RefSeq" id="WP_114460895.1">
    <property type="nucleotide sequence ID" value="NZ_QPIW01000006.1"/>
</dbReference>
<sequence>MTLIIKNLKNTFSKPHLAIVWTLVILGLCSLPSKQMPKDLGWDKLHHFGSFGILGALWYWAKPQPIWVIVGGIAYGFFIEVWQHLLPIGRTFDLYDALADALGVIVAIPIAEWFQKTFFLAGDSRRSL</sequence>
<evidence type="ECO:0000259" key="2">
    <source>
        <dbReference type="Pfam" id="PF04892"/>
    </source>
</evidence>
<evidence type="ECO:0000313" key="4">
    <source>
        <dbReference type="Proteomes" id="UP000253141"/>
    </source>
</evidence>
<accession>A0A369ICF4</accession>
<dbReference type="EMBL" id="QPIW01000006">
    <property type="protein sequence ID" value="RDB06107.1"/>
    <property type="molecule type" value="Genomic_DNA"/>
</dbReference>
<dbReference type="InterPro" id="IPR006976">
    <property type="entry name" value="VanZ-like"/>
</dbReference>
<dbReference type="Pfam" id="PF04892">
    <property type="entry name" value="VanZ"/>
    <property type="match status" value="1"/>
</dbReference>
<feature type="domain" description="VanZ-like" evidence="2">
    <location>
        <begin position="36"/>
        <end position="114"/>
    </location>
</feature>
<feature type="transmembrane region" description="Helical" evidence="1">
    <location>
        <begin position="45"/>
        <end position="61"/>
    </location>
</feature>
<reference evidence="3 4" key="1">
    <citation type="submission" date="2018-07" db="EMBL/GenBank/DDBJ databases">
        <title>Genome analysis of Runella aurantiaca.</title>
        <authorList>
            <person name="Yang X."/>
        </authorList>
    </citation>
    <scope>NUCLEOTIDE SEQUENCE [LARGE SCALE GENOMIC DNA]</scope>
    <source>
        <strain evidence="3 4">YX9</strain>
    </source>
</reference>
<feature type="transmembrane region" description="Helical" evidence="1">
    <location>
        <begin position="16"/>
        <end position="33"/>
    </location>
</feature>
<feature type="transmembrane region" description="Helical" evidence="1">
    <location>
        <begin position="67"/>
        <end position="85"/>
    </location>
</feature>